<dbReference type="SUPFAM" id="SSF51445">
    <property type="entry name" value="(Trans)glycosidases"/>
    <property type="match status" value="1"/>
</dbReference>
<gene>
    <name evidence="2" type="ORF">HNQ39_001956</name>
</gene>
<feature type="domain" description="DUF5722" evidence="1">
    <location>
        <begin position="96"/>
        <end position="489"/>
    </location>
</feature>
<evidence type="ECO:0000313" key="2">
    <source>
        <dbReference type="EMBL" id="MBB6050165.1"/>
    </source>
</evidence>
<dbReference type="AlphaFoldDB" id="A0A7W9SP30"/>
<name>A0A7W9SP30_ARMRO</name>
<organism evidence="2 3">
    <name type="scientific">Armatimonas rosea</name>
    <dbReference type="NCBI Taxonomy" id="685828"/>
    <lineage>
        <taxon>Bacteria</taxon>
        <taxon>Bacillati</taxon>
        <taxon>Armatimonadota</taxon>
        <taxon>Armatimonadia</taxon>
        <taxon>Armatimonadales</taxon>
        <taxon>Armatimonadaceae</taxon>
        <taxon>Armatimonas</taxon>
    </lineage>
</organism>
<dbReference type="InterPro" id="IPR043780">
    <property type="entry name" value="DUF5722"/>
</dbReference>
<dbReference type="EMBL" id="JACHGW010000002">
    <property type="protein sequence ID" value="MBB6050165.1"/>
    <property type="molecule type" value="Genomic_DNA"/>
</dbReference>
<keyword evidence="3" id="KW-1185">Reference proteome</keyword>
<proteinExistence type="predicted"/>
<accession>A0A7W9SP30</accession>
<protein>
    <recommendedName>
        <fullName evidence="1">DUF5722 domain-containing protein</fullName>
    </recommendedName>
</protein>
<dbReference type="InterPro" id="IPR017853">
    <property type="entry name" value="GH"/>
</dbReference>
<comment type="caution">
    <text evidence="2">The sequence shown here is derived from an EMBL/GenBank/DDBJ whole genome shotgun (WGS) entry which is preliminary data.</text>
</comment>
<dbReference type="Pfam" id="PF18989">
    <property type="entry name" value="DUF5722"/>
    <property type="match status" value="1"/>
</dbReference>
<evidence type="ECO:0000313" key="3">
    <source>
        <dbReference type="Proteomes" id="UP000520814"/>
    </source>
</evidence>
<reference evidence="2 3" key="1">
    <citation type="submission" date="2020-08" db="EMBL/GenBank/DDBJ databases">
        <title>Genomic Encyclopedia of Type Strains, Phase IV (KMG-IV): sequencing the most valuable type-strain genomes for metagenomic binning, comparative biology and taxonomic classification.</title>
        <authorList>
            <person name="Goeker M."/>
        </authorList>
    </citation>
    <scope>NUCLEOTIDE SEQUENCE [LARGE SCALE GENOMIC DNA]</scope>
    <source>
        <strain evidence="2 3">DSM 23562</strain>
    </source>
</reference>
<dbReference type="RefSeq" id="WP_184194607.1">
    <property type="nucleotide sequence ID" value="NZ_JACHGW010000002.1"/>
</dbReference>
<sequence length="655" mass="72577">METPTPLARIRADAQSLTFTIRSNHQVPRQLFGQGVGAAAWETLAVERIAGKDFTLPRFDSAGRDRLFWRFRTSETEASQWVTELAETATRTSPLPWPKSIKGVQCVVDRADAVALGAKHVGMNLSIREVLLPAVGGPYGGPVEFMEVDGEKIPLAAGALARYDDEVRAFTQAGILVTVIFLNYFPRDAADGDLLIHPHCDKKGAANPLSAFNLSNPKSERLYRGLLQFLAKRWTEPEGRFGRVGGFIIGNEVQSHWHWYNLGKATPETLVREYADALRLAWLAVKSAHRDLRVYVSMDYYWTDRHEAPDRTMPGRQLIDGLNALAKAEGDFDWHVAHHPYPQGLFDPVFWDDEDAGLGFDTPIVTFKNLEVLLAYLNQPGQRVKNAARRVILSEQGFNCKGSGEQAEKVQAAAYAYAFEKVRHMPGVDAFILHRHQDHPAEGGLKLGLRDLEGRRRPMWSVCQKAETSEWAATIAPLLPLTGLKSWDDAKPTTKRIGERSGVGVESLYPGEVVWDGVKQLWTATPTNCLDWRQAKEKTSTGKRVPGLFQHPKAVGVAEASFPVTLPKATRLTLRFEVLNSAKEPAPRGITFGVRIDGKEIWSTTLTDCGKPTPHALDLTPYAGRAIALTFTTNANGKEAYCWATWLAPAILAGQ</sequence>
<dbReference type="Gene3D" id="3.20.20.80">
    <property type="entry name" value="Glycosidases"/>
    <property type="match status" value="1"/>
</dbReference>
<evidence type="ECO:0000259" key="1">
    <source>
        <dbReference type="Pfam" id="PF18989"/>
    </source>
</evidence>
<dbReference type="Proteomes" id="UP000520814">
    <property type="component" value="Unassembled WGS sequence"/>
</dbReference>